<gene>
    <name evidence="1" type="ORF">B9Z19DRAFT_331580</name>
</gene>
<comment type="caution">
    <text evidence="1">The sequence shown here is derived from an EMBL/GenBank/DDBJ whole genome shotgun (WGS) entry which is preliminary data.</text>
</comment>
<evidence type="ECO:0000313" key="2">
    <source>
        <dbReference type="Proteomes" id="UP000244722"/>
    </source>
</evidence>
<protein>
    <submittedName>
        <fullName evidence="1">Uncharacterized protein</fullName>
    </submittedName>
</protein>
<accession>A0A2T6ZJE8</accession>
<keyword evidence="2" id="KW-1185">Reference proteome</keyword>
<sequence>MSSCTVQSKKALGFANAMVVSSHLLRMCILYGQPGECRYLLSPRSYPARFETKRGIAFLDQEWLALLFSSPTVSLVLEYLYARDVRRLNRRGLRRGLMRVPSGCDTLGSIIPVLVQRATTSDNTQVLVEPRVANTVSQRGLTALEVQTLLPLSLF</sequence>
<name>A0A2T6ZJE8_TUBBO</name>
<dbReference type="Proteomes" id="UP000244722">
    <property type="component" value="Unassembled WGS sequence"/>
</dbReference>
<reference evidence="1 2" key="1">
    <citation type="submission" date="2017-04" db="EMBL/GenBank/DDBJ databases">
        <title>Draft genome sequence of Tuber borchii Vittad., a whitish edible truffle.</title>
        <authorList>
            <consortium name="DOE Joint Genome Institute"/>
            <person name="Murat C."/>
            <person name="Kuo A."/>
            <person name="Barry K.W."/>
            <person name="Clum A."/>
            <person name="Dockter R.B."/>
            <person name="Fauchery L."/>
            <person name="Iotti M."/>
            <person name="Kohler A."/>
            <person name="Labutti K."/>
            <person name="Lindquist E.A."/>
            <person name="Lipzen A."/>
            <person name="Ohm R.A."/>
            <person name="Wang M."/>
            <person name="Grigoriev I.V."/>
            <person name="Zambonelli A."/>
            <person name="Martin F.M."/>
        </authorList>
    </citation>
    <scope>NUCLEOTIDE SEQUENCE [LARGE SCALE GENOMIC DNA]</scope>
    <source>
        <strain evidence="1 2">Tbo3840</strain>
    </source>
</reference>
<proteinExistence type="predicted"/>
<organism evidence="1 2">
    <name type="scientific">Tuber borchii</name>
    <name type="common">White truffle</name>
    <dbReference type="NCBI Taxonomy" id="42251"/>
    <lineage>
        <taxon>Eukaryota</taxon>
        <taxon>Fungi</taxon>
        <taxon>Dikarya</taxon>
        <taxon>Ascomycota</taxon>
        <taxon>Pezizomycotina</taxon>
        <taxon>Pezizomycetes</taxon>
        <taxon>Pezizales</taxon>
        <taxon>Tuberaceae</taxon>
        <taxon>Tuber</taxon>
    </lineage>
</organism>
<evidence type="ECO:0000313" key="1">
    <source>
        <dbReference type="EMBL" id="PUU75618.1"/>
    </source>
</evidence>
<dbReference type="AlphaFoldDB" id="A0A2T6ZJE8"/>
<dbReference type="EMBL" id="NESQ01000222">
    <property type="protein sequence ID" value="PUU75618.1"/>
    <property type="molecule type" value="Genomic_DNA"/>
</dbReference>